<comment type="caution">
    <text evidence="1">The sequence shown here is derived from an EMBL/GenBank/DDBJ whole genome shotgun (WGS) entry which is preliminary data.</text>
</comment>
<evidence type="ECO:0000313" key="1">
    <source>
        <dbReference type="EMBL" id="GIE16294.1"/>
    </source>
</evidence>
<gene>
    <name evidence="1" type="ORF">Afe05nite_81340</name>
</gene>
<reference evidence="1" key="1">
    <citation type="submission" date="2021-01" db="EMBL/GenBank/DDBJ databases">
        <title>Whole genome shotgun sequence of Actinoplanes ferrugineus NBRC 15555.</title>
        <authorList>
            <person name="Komaki H."/>
            <person name="Tamura T."/>
        </authorList>
    </citation>
    <scope>NUCLEOTIDE SEQUENCE</scope>
    <source>
        <strain evidence="1">NBRC 15555</strain>
    </source>
</reference>
<proteinExistence type="predicted"/>
<dbReference type="AlphaFoldDB" id="A0A919MIQ9"/>
<dbReference type="Proteomes" id="UP000598174">
    <property type="component" value="Unassembled WGS sequence"/>
</dbReference>
<evidence type="ECO:0000313" key="2">
    <source>
        <dbReference type="Proteomes" id="UP000598174"/>
    </source>
</evidence>
<name>A0A919MIQ9_9ACTN</name>
<accession>A0A919MIQ9</accession>
<dbReference type="EMBL" id="BOMM01000081">
    <property type="protein sequence ID" value="GIE16294.1"/>
    <property type="molecule type" value="Genomic_DNA"/>
</dbReference>
<dbReference type="RefSeq" id="WP_203822635.1">
    <property type="nucleotide sequence ID" value="NZ_BAAABP010000005.1"/>
</dbReference>
<keyword evidence="2" id="KW-1185">Reference proteome</keyword>
<organism evidence="1 2">
    <name type="scientific">Paractinoplanes ferrugineus</name>
    <dbReference type="NCBI Taxonomy" id="113564"/>
    <lineage>
        <taxon>Bacteria</taxon>
        <taxon>Bacillati</taxon>
        <taxon>Actinomycetota</taxon>
        <taxon>Actinomycetes</taxon>
        <taxon>Micromonosporales</taxon>
        <taxon>Micromonosporaceae</taxon>
        <taxon>Paractinoplanes</taxon>
    </lineage>
</organism>
<sequence length="158" mass="17440">MYTDTWPVGWNQWGVTKEGHTLNVDIDMDQVEAAEYVDALLNLVTGRTITVEFEPMRINLTNFKRIFNGGTKSTSGSGSTLRTSYTLPQPGQEVRAQIGWESVDGTERWWAMQAFQTGSVGIQRQKGANNATLPVKFTFEPDAAGQPVYFDGAGTTRG</sequence>
<protein>
    <submittedName>
        <fullName evidence="1">Uncharacterized protein</fullName>
    </submittedName>
</protein>